<proteinExistence type="predicted"/>
<name>A0A0N0MB96_9HYPH</name>
<comment type="caution">
    <text evidence="1">The sequence shown here is derived from an EMBL/GenBank/DDBJ whole genome shotgun (WGS) entry which is preliminary data.</text>
</comment>
<protein>
    <submittedName>
        <fullName evidence="1">Uncharacterized protein</fullName>
    </submittedName>
</protein>
<evidence type="ECO:0000313" key="2">
    <source>
        <dbReference type="Proteomes" id="UP000037822"/>
    </source>
</evidence>
<keyword evidence="2" id="KW-1185">Reference proteome</keyword>
<evidence type="ECO:0000313" key="1">
    <source>
        <dbReference type="EMBL" id="KPH80636.1"/>
    </source>
</evidence>
<reference evidence="1 2" key="1">
    <citation type="submission" date="2015-07" db="EMBL/GenBank/DDBJ databases">
        <title>Whole genome sequencing of Bosea vaviloviae isolated from cave pool.</title>
        <authorList>
            <person name="Tan N.E.H."/>
            <person name="Lee Y.P."/>
            <person name="Gan H.M."/>
            <person name="Barton H."/>
            <person name="Savka M.A."/>
        </authorList>
    </citation>
    <scope>NUCLEOTIDE SEQUENCE [LARGE SCALE GENOMIC DNA]</scope>
    <source>
        <strain evidence="1 2">SD260</strain>
    </source>
</reference>
<dbReference type="EMBL" id="LGSZ01000040">
    <property type="protein sequence ID" value="KPH80636.1"/>
    <property type="molecule type" value="Genomic_DNA"/>
</dbReference>
<dbReference type="PATRIC" id="fig|1526658.3.peg.4016"/>
<organism evidence="1 2">
    <name type="scientific">Bosea vaviloviae</name>
    <dbReference type="NCBI Taxonomy" id="1526658"/>
    <lineage>
        <taxon>Bacteria</taxon>
        <taxon>Pseudomonadati</taxon>
        <taxon>Pseudomonadota</taxon>
        <taxon>Alphaproteobacteria</taxon>
        <taxon>Hyphomicrobiales</taxon>
        <taxon>Boseaceae</taxon>
        <taxon>Bosea</taxon>
    </lineage>
</organism>
<dbReference type="AlphaFoldDB" id="A0A0N0MB96"/>
<accession>A0A0N0MB96</accession>
<sequence length="72" mass="7857">MSFVASVIRVVGPFVAAQRYAALQHAIAMRSASDQLGVRRPGMIFLHVRRPEAIDGAAALCLRVRLLIEICP</sequence>
<dbReference type="Proteomes" id="UP000037822">
    <property type="component" value="Unassembled WGS sequence"/>
</dbReference>
<gene>
    <name evidence="1" type="ORF">AE618_12895</name>
</gene>